<dbReference type="AlphaFoldDB" id="A0A7Y0HX89"/>
<evidence type="ECO:0000259" key="3">
    <source>
        <dbReference type="Pfam" id="PF13240"/>
    </source>
</evidence>
<keyword evidence="2" id="KW-0472">Membrane</keyword>
<evidence type="ECO:0000313" key="4">
    <source>
        <dbReference type="EMBL" id="NMM97714.1"/>
    </source>
</evidence>
<name>A0A7Y0HX89_9BIFI</name>
<proteinExistence type="predicted"/>
<gene>
    <name evidence="4" type="ORF">G1C97_0663</name>
</gene>
<organism evidence="4 5">
    <name type="scientific">Bifidobacterium olomucense</name>
    <dbReference type="NCBI Taxonomy" id="2675324"/>
    <lineage>
        <taxon>Bacteria</taxon>
        <taxon>Bacillati</taxon>
        <taxon>Actinomycetota</taxon>
        <taxon>Actinomycetes</taxon>
        <taxon>Bifidobacteriales</taxon>
        <taxon>Bifidobacteriaceae</taxon>
        <taxon>Bifidobacterium</taxon>
    </lineage>
</organism>
<accession>A0A7Y0HX89</accession>
<protein>
    <recommendedName>
        <fullName evidence="3">Zinc-ribbon domain-containing protein</fullName>
    </recommendedName>
</protein>
<evidence type="ECO:0000256" key="1">
    <source>
        <dbReference type="SAM" id="MobiDB-lite"/>
    </source>
</evidence>
<reference evidence="4 5" key="1">
    <citation type="submission" date="2020-02" db="EMBL/GenBank/DDBJ databases">
        <title>Characterization of phylogenetic diversity of novel bifidobacterial species isolated in Czech ZOOs.</title>
        <authorList>
            <person name="Lugli G.A."/>
            <person name="Vera N.B."/>
            <person name="Ventura M."/>
        </authorList>
    </citation>
    <scope>NUCLEOTIDE SEQUENCE [LARGE SCALE GENOMIC DNA]</scope>
    <source>
        <strain evidence="4 5">DSM 109959</strain>
    </source>
</reference>
<dbReference type="Pfam" id="PF13240">
    <property type="entry name" value="Zn_Ribbon_1"/>
    <property type="match status" value="1"/>
</dbReference>
<feature type="compositionally biased region" description="Basic and acidic residues" evidence="1">
    <location>
        <begin position="182"/>
        <end position="205"/>
    </location>
</feature>
<dbReference type="InterPro" id="IPR026870">
    <property type="entry name" value="Zinc_ribbon_dom"/>
</dbReference>
<sequence>MRFCTNCGAQLGENDRFCIQCGQEQEPAQLGTTAPVAGAGTPVPNGAAVPGGGPGMAAMPEPASDSDATMIDPSAALPTAPDVPMPAQYATAPTHPAQPIQPMAAASVPPSAVPGTYPSSSGKAEGKGKKGRIAAIIVAVVAVLAIVGALVWFFVIRPHMEGSASSQNSSSQTADASGSGGKSDDKNATKSEKGERDSKQAKACDKAPDFTISSHAVHGTDLVVKLEATASCGADSTLKLDGSTVRLTLTDNDKATLADAVYDFSDDPVTADAGESANVSVAFVQGQYWLIPDQVSWDDLSVTCDLKGTAQGKAATPSKSDDFTGADALDKDGREQVAKAAIDRQIEHDKDAVSDIASTYTTQLSSKQLNMQVDGKTWTYQDIWQQFVDLKNQWPSALFVWSGDWGNYQRSGTTDYYVILSGESFSDRDEGWDWCSDNGFGQNDCMPVTVG</sequence>
<dbReference type="Proteomes" id="UP000543419">
    <property type="component" value="Unassembled WGS sequence"/>
</dbReference>
<comment type="caution">
    <text evidence="4">The sequence shown here is derived from an EMBL/GenBank/DDBJ whole genome shotgun (WGS) entry which is preliminary data.</text>
</comment>
<feature type="compositionally biased region" description="Low complexity" evidence="1">
    <location>
        <begin position="163"/>
        <end position="177"/>
    </location>
</feature>
<feature type="domain" description="Zinc-ribbon" evidence="3">
    <location>
        <begin position="3"/>
        <end position="23"/>
    </location>
</feature>
<feature type="compositionally biased region" description="Low complexity" evidence="1">
    <location>
        <begin position="104"/>
        <end position="114"/>
    </location>
</feature>
<keyword evidence="2" id="KW-0812">Transmembrane</keyword>
<feature type="region of interest" description="Disordered" evidence="1">
    <location>
        <begin position="104"/>
        <end position="128"/>
    </location>
</feature>
<feature type="region of interest" description="Disordered" evidence="1">
    <location>
        <begin position="33"/>
        <end position="83"/>
    </location>
</feature>
<feature type="region of interest" description="Disordered" evidence="1">
    <location>
        <begin position="162"/>
        <end position="205"/>
    </location>
</feature>
<dbReference type="EMBL" id="JAAIIG010000002">
    <property type="protein sequence ID" value="NMM97714.1"/>
    <property type="molecule type" value="Genomic_DNA"/>
</dbReference>
<keyword evidence="5" id="KW-1185">Reference proteome</keyword>
<evidence type="ECO:0000256" key="2">
    <source>
        <dbReference type="SAM" id="Phobius"/>
    </source>
</evidence>
<evidence type="ECO:0000313" key="5">
    <source>
        <dbReference type="Proteomes" id="UP000543419"/>
    </source>
</evidence>
<feature type="transmembrane region" description="Helical" evidence="2">
    <location>
        <begin position="133"/>
        <end position="155"/>
    </location>
</feature>
<feature type="compositionally biased region" description="Low complexity" evidence="1">
    <location>
        <begin position="33"/>
        <end position="48"/>
    </location>
</feature>
<keyword evidence="2" id="KW-1133">Transmembrane helix</keyword>
<dbReference type="RefSeq" id="WP_169240519.1">
    <property type="nucleotide sequence ID" value="NZ_JAAIIG010000002.1"/>
</dbReference>